<protein>
    <submittedName>
        <fullName evidence="2">Uncharacterized protein</fullName>
    </submittedName>
</protein>
<proteinExistence type="predicted"/>
<dbReference type="Proteomes" id="UP000554482">
    <property type="component" value="Unassembled WGS sequence"/>
</dbReference>
<evidence type="ECO:0000313" key="2">
    <source>
        <dbReference type="EMBL" id="KAF5190392.1"/>
    </source>
</evidence>
<gene>
    <name evidence="2" type="ORF">FRX31_020021</name>
</gene>
<feature type="region of interest" description="Disordered" evidence="1">
    <location>
        <begin position="35"/>
        <end position="65"/>
    </location>
</feature>
<accession>A0A7J6W1I1</accession>
<dbReference type="EMBL" id="JABWDY010024260">
    <property type="protein sequence ID" value="KAF5190392.1"/>
    <property type="molecule type" value="Genomic_DNA"/>
</dbReference>
<reference evidence="2 3" key="1">
    <citation type="submission" date="2020-06" db="EMBL/GenBank/DDBJ databases">
        <title>Transcriptomic and genomic resources for Thalictrum thalictroides and T. hernandezii: Facilitating candidate gene discovery in an emerging model plant lineage.</title>
        <authorList>
            <person name="Arias T."/>
            <person name="Riano-Pachon D.M."/>
            <person name="Di Stilio V.S."/>
        </authorList>
    </citation>
    <scope>NUCLEOTIDE SEQUENCE [LARGE SCALE GENOMIC DNA]</scope>
    <source>
        <strain evidence="3">cv. WT478/WT964</strain>
        <tissue evidence="2">Leaves</tissue>
    </source>
</reference>
<evidence type="ECO:0000313" key="3">
    <source>
        <dbReference type="Proteomes" id="UP000554482"/>
    </source>
</evidence>
<dbReference type="AlphaFoldDB" id="A0A7J6W1I1"/>
<feature type="non-terminal residue" evidence="2">
    <location>
        <position position="1"/>
    </location>
</feature>
<sequence>PVAAGADLAGKTSKQSAAGCQAEVGNGTLAEKKTLSEVESSGKQDAAGRQLCRAGKSSKRSAAGDLTVSGKGGVCSLNAEQIFQGFESTASRTAAGEGSPGVAAGYAMDYTAGSTMGSAARKEVLADKGVGVVAIDLLLIVETV</sequence>
<keyword evidence="3" id="KW-1185">Reference proteome</keyword>
<organism evidence="2 3">
    <name type="scientific">Thalictrum thalictroides</name>
    <name type="common">Rue-anemone</name>
    <name type="synonym">Anemone thalictroides</name>
    <dbReference type="NCBI Taxonomy" id="46969"/>
    <lineage>
        <taxon>Eukaryota</taxon>
        <taxon>Viridiplantae</taxon>
        <taxon>Streptophyta</taxon>
        <taxon>Embryophyta</taxon>
        <taxon>Tracheophyta</taxon>
        <taxon>Spermatophyta</taxon>
        <taxon>Magnoliopsida</taxon>
        <taxon>Ranunculales</taxon>
        <taxon>Ranunculaceae</taxon>
        <taxon>Thalictroideae</taxon>
        <taxon>Thalictrum</taxon>
    </lineage>
</organism>
<comment type="caution">
    <text evidence="2">The sequence shown here is derived from an EMBL/GenBank/DDBJ whole genome shotgun (WGS) entry which is preliminary data.</text>
</comment>
<evidence type="ECO:0000256" key="1">
    <source>
        <dbReference type="SAM" id="MobiDB-lite"/>
    </source>
</evidence>
<name>A0A7J6W1I1_THATH</name>